<sequence length="123" mass="13558">MARSRTSGKHDEPAEKEEEEANGLRTSGREALAPVDTSSQQKNLRSSCVVFSQTEKGEDHHHQHQPPFSPPFFAANNSLTITPQWHIIQSSAGIALLSDGCVMDSSQRGEQNAKNTRTHYTLS</sequence>
<accession>Q6IK22</accession>
<dbReference type="EMBL" id="BK002544">
    <property type="protein sequence ID" value="DAA04050.1"/>
    <property type="molecule type" value="Genomic_DNA"/>
</dbReference>
<reference evidence="2" key="1">
    <citation type="journal article" date="2003" name="Genome Biol.">
        <title>An integrated gene annotation and transcriptional profiling approach towards the full gene content of the Drosophila genome.</title>
        <authorList>
            <person name="Hild M."/>
            <person name="Beckmann B."/>
            <person name="Haas S.A."/>
            <person name="Koch B."/>
            <person name="Solovyev V."/>
            <person name="Busold C."/>
            <person name="Fellenberg K."/>
            <person name="Boutros M."/>
            <person name="Vingron M."/>
            <person name="Sauer F."/>
            <person name="Hoheisel J.D."/>
            <person name="Paro R."/>
        </authorList>
    </citation>
    <scope>NUCLEOTIDE SEQUENCE</scope>
</reference>
<dbReference type="AlphaFoldDB" id="Q6IK22"/>
<gene>
    <name evidence="2" type="ORF">HDC13506</name>
</gene>
<organism evidence="2">
    <name type="scientific">Drosophila melanogaster</name>
    <name type="common">Fruit fly</name>
    <dbReference type="NCBI Taxonomy" id="7227"/>
    <lineage>
        <taxon>Eukaryota</taxon>
        <taxon>Metazoa</taxon>
        <taxon>Ecdysozoa</taxon>
        <taxon>Arthropoda</taxon>
        <taxon>Hexapoda</taxon>
        <taxon>Insecta</taxon>
        <taxon>Pterygota</taxon>
        <taxon>Neoptera</taxon>
        <taxon>Endopterygota</taxon>
        <taxon>Diptera</taxon>
        <taxon>Brachycera</taxon>
        <taxon>Muscomorpha</taxon>
        <taxon>Ephydroidea</taxon>
        <taxon>Drosophilidae</taxon>
        <taxon>Drosophila</taxon>
        <taxon>Sophophora</taxon>
    </lineage>
</organism>
<feature type="compositionally biased region" description="Polar residues" evidence="1">
    <location>
        <begin position="36"/>
        <end position="54"/>
    </location>
</feature>
<evidence type="ECO:0000256" key="1">
    <source>
        <dbReference type="SAM" id="MobiDB-lite"/>
    </source>
</evidence>
<feature type="region of interest" description="Disordered" evidence="1">
    <location>
        <begin position="1"/>
        <end position="71"/>
    </location>
</feature>
<name>Q6IK22_DROME</name>
<evidence type="ECO:0000313" key="2">
    <source>
        <dbReference type="EMBL" id="DAA04050.1"/>
    </source>
</evidence>
<proteinExistence type="predicted"/>
<protein>
    <submittedName>
        <fullName evidence="2">HDC13506</fullName>
    </submittedName>
</protein>